<dbReference type="GO" id="GO:0046983">
    <property type="term" value="F:protein dimerization activity"/>
    <property type="evidence" value="ECO:0007669"/>
    <property type="project" value="InterPro"/>
</dbReference>
<evidence type="ECO:0000256" key="4">
    <source>
        <dbReference type="ARBA" id="ARBA00022824"/>
    </source>
</evidence>
<organism evidence="14 15">
    <name type="scientific">Piptocephalis cylindrospora</name>
    <dbReference type="NCBI Taxonomy" id="1907219"/>
    <lineage>
        <taxon>Eukaryota</taxon>
        <taxon>Fungi</taxon>
        <taxon>Fungi incertae sedis</taxon>
        <taxon>Zoopagomycota</taxon>
        <taxon>Zoopagomycotina</taxon>
        <taxon>Zoopagomycetes</taxon>
        <taxon>Zoopagales</taxon>
        <taxon>Piptocephalidaceae</taxon>
        <taxon>Piptocephalis</taxon>
    </lineage>
</organism>
<accession>A0A4P9Y3G4</accession>
<keyword evidence="9" id="KW-0804">Transcription</keyword>
<feature type="transmembrane region" description="Helical" evidence="12">
    <location>
        <begin position="571"/>
        <end position="589"/>
    </location>
</feature>
<evidence type="ECO:0000256" key="7">
    <source>
        <dbReference type="ARBA" id="ARBA00023125"/>
    </source>
</evidence>
<dbReference type="OrthoDB" id="2133190at2759"/>
<feature type="domain" description="BHLH" evidence="13">
    <location>
        <begin position="378"/>
        <end position="432"/>
    </location>
</feature>
<dbReference type="InterPro" id="IPR011598">
    <property type="entry name" value="bHLH_dom"/>
</dbReference>
<dbReference type="SMART" id="SM00353">
    <property type="entry name" value="HLH"/>
    <property type="match status" value="1"/>
</dbReference>
<feature type="non-terminal residue" evidence="14">
    <location>
        <position position="700"/>
    </location>
</feature>
<evidence type="ECO:0000256" key="5">
    <source>
        <dbReference type="ARBA" id="ARBA00022989"/>
    </source>
</evidence>
<evidence type="ECO:0000313" key="15">
    <source>
        <dbReference type="Proteomes" id="UP000267251"/>
    </source>
</evidence>
<name>A0A4P9Y3G4_9FUNG</name>
<evidence type="ECO:0000256" key="12">
    <source>
        <dbReference type="SAM" id="Phobius"/>
    </source>
</evidence>
<dbReference type="GO" id="GO:0000978">
    <property type="term" value="F:RNA polymerase II cis-regulatory region sequence-specific DNA binding"/>
    <property type="evidence" value="ECO:0007669"/>
    <property type="project" value="TreeGrafter"/>
</dbReference>
<evidence type="ECO:0000256" key="10">
    <source>
        <dbReference type="ARBA" id="ARBA00023242"/>
    </source>
</evidence>
<proteinExistence type="predicted"/>
<feature type="compositionally biased region" description="Polar residues" evidence="11">
    <location>
        <begin position="96"/>
        <end position="109"/>
    </location>
</feature>
<feature type="compositionally biased region" description="Low complexity" evidence="11">
    <location>
        <begin position="315"/>
        <end position="326"/>
    </location>
</feature>
<dbReference type="InterPro" id="IPR036638">
    <property type="entry name" value="HLH_DNA-bd_sf"/>
</dbReference>
<feature type="compositionally biased region" description="Low complexity" evidence="11">
    <location>
        <begin position="16"/>
        <end position="32"/>
    </location>
</feature>
<evidence type="ECO:0000256" key="9">
    <source>
        <dbReference type="ARBA" id="ARBA00023163"/>
    </source>
</evidence>
<feature type="region of interest" description="Disordered" evidence="11">
    <location>
        <begin position="1"/>
        <end position="42"/>
    </location>
</feature>
<keyword evidence="5 12" id="KW-1133">Transmembrane helix</keyword>
<dbReference type="GO" id="GO:0005789">
    <property type="term" value="C:endoplasmic reticulum membrane"/>
    <property type="evidence" value="ECO:0007669"/>
    <property type="project" value="UniProtKB-SubCell"/>
</dbReference>
<evidence type="ECO:0000256" key="11">
    <source>
        <dbReference type="SAM" id="MobiDB-lite"/>
    </source>
</evidence>
<evidence type="ECO:0000256" key="8">
    <source>
        <dbReference type="ARBA" id="ARBA00023136"/>
    </source>
</evidence>
<dbReference type="Gene3D" id="4.10.280.10">
    <property type="entry name" value="Helix-loop-helix DNA-binding domain"/>
    <property type="match status" value="1"/>
</dbReference>
<evidence type="ECO:0000256" key="6">
    <source>
        <dbReference type="ARBA" id="ARBA00023015"/>
    </source>
</evidence>
<comment type="subcellular location">
    <subcellularLocation>
        <location evidence="2">Endoplasmic reticulum membrane</location>
        <topology evidence="2">Multi-pass membrane protein</topology>
    </subcellularLocation>
    <subcellularLocation>
        <location evidence="1">Nucleus</location>
    </subcellularLocation>
</comment>
<sequence>MSFIKQDPEQAAGDYTTSSSTSPHTTVESPESMGSSASGDFFTDLSASSALDPLFSTVDVDLSSLLPSLNFPSAPASSAPMHASASEPQDHFLSEMLQSNLFSLPSSTDGELAPEANTHLSPDRTPSPYTSPLSHGKRKYSTPSPFALLPTATTSSYPGPRTPAPPLTPEHVPVSPEGYKRPRPSPLDFGASAEASGNLGHHFASPFPTPGLVQNVSSAPPTSTADIASLMPAFSEELINALAGRVLVAQQNMMAAAASSSSSSSPQPPITAPEALHPAAQSAPSTQAPRPSPPLDAQGAPKVPITRLRPPPTPAITSSPTMTSAPLSSHMTASHHNDQGMSSIMEGSSMMGRNHPPPSSSAIGDRFGKASGGKAKTHRKSNHNAIERRYRTNLNERIAELRASVPSLINEPDDKCNKGTILRRATEYIHELQQELEWRTELDSRTEARLNEGDLEAEEYRELRRRCMPLFPVESSEQEGEVITSEETLAISNEEPSGPGRATKPLLLLGFMGIMVLVPTQFSGNDGNGSGEGRVVQSLSGIPGMGFLSSSANVALEGHISSSPLIAGLRLLFLLGALGILATLLPRWIGQGDRGKGKRSSKTVLANADNGMTQSEEITWRKDVETLQRRLLHTLRNPSETNLESRDKVVTQAQSLLECYWRSGYWRHDEGQEDKGRFIRLALTLISVFPSISDSRGFKE</sequence>
<gene>
    <name evidence="14" type="ORF">BJ684DRAFT_20151</name>
</gene>
<keyword evidence="15" id="KW-1185">Reference proteome</keyword>
<feature type="compositionally biased region" description="Low complexity" evidence="11">
    <location>
        <begin position="69"/>
        <end position="87"/>
    </location>
</feature>
<keyword evidence="10" id="KW-0539">Nucleus</keyword>
<keyword evidence="3 12" id="KW-0812">Transmembrane</keyword>
<keyword evidence="4" id="KW-0256">Endoplasmic reticulum</keyword>
<evidence type="ECO:0000256" key="3">
    <source>
        <dbReference type="ARBA" id="ARBA00022692"/>
    </source>
</evidence>
<keyword evidence="6" id="KW-0805">Transcription regulation</keyword>
<feature type="region of interest" description="Disordered" evidence="11">
    <location>
        <begin position="258"/>
        <end position="338"/>
    </location>
</feature>
<dbReference type="PROSITE" id="PS50888">
    <property type="entry name" value="BHLH"/>
    <property type="match status" value="1"/>
</dbReference>
<dbReference type="EMBL" id="KZ988043">
    <property type="protein sequence ID" value="RKP13353.1"/>
    <property type="molecule type" value="Genomic_DNA"/>
</dbReference>
<dbReference type="AlphaFoldDB" id="A0A4P9Y3G4"/>
<dbReference type="Proteomes" id="UP000267251">
    <property type="component" value="Unassembled WGS sequence"/>
</dbReference>
<dbReference type="SUPFAM" id="SSF47459">
    <property type="entry name" value="HLH, helix-loop-helix DNA-binding domain"/>
    <property type="match status" value="1"/>
</dbReference>
<dbReference type="PANTHER" id="PTHR46062:SF1">
    <property type="entry name" value="LP12374P"/>
    <property type="match status" value="1"/>
</dbReference>
<feature type="region of interest" description="Disordered" evidence="11">
    <location>
        <begin position="69"/>
        <end position="169"/>
    </location>
</feature>
<evidence type="ECO:0000313" key="14">
    <source>
        <dbReference type="EMBL" id="RKP13353.1"/>
    </source>
</evidence>
<feature type="compositionally biased region" description="Low complexity" evidence="11">
    <location>
        <begin position="278"/>
        <end position="289"/>
    </location>
</feature>
<reference evidence="15" key="1">
    <citation type="journal article" date="2018" name="Nat. Microbiol.">
        <title>Leveraging single-cell genomics to expand the fungal tree of life.</title>
        <authorList>
            <person name="Ahrendt S.R."/>
            <person name="Quandt C.A."/>
            <person name="Ciobanu D."/>
            <person name="Clum A."/>
            <person name="Salamov A."/>
            <person name="Andreopoulos B."/>
            <person name="Cheng J.F."/>
            <person name="Woyke T."/>
            <person name="Pelin A."/>
            <person name="Henrissat B."/>
            <person name="Reynolds N.K."/>
            <person name="Benny G.L."/>
            <person name="Smith M.E."/>
            <person name="James T.Y."/>
            <person name="Grigoriev I.V."/>
        </authorList>
    </citation>
    <scope>NUCLEOTIDE SEQUENCE [LARGE SCALE GENOMIC DNA]</scope>
</reference>
<keyword evidence="8 12" id="KW-0472">Membrane</keyword>
<dbReference type="GO" id="GO:0005634">
    <property type="term" value="C:nucleus"/>
    <property type="evidence" value="ECO:0007669"/>
    <property type="project" value="UniProtKB-SubCell"/>
</dbReference>
<dbReference type="Pfam" id="PF00010">
    <property type="entry name" value="HLH"/>
    <property type="match status" value="1"/>
</dbReference>
<keyword evidence="7" id="KW-0238">DNA-binding</keyword>
<dbReference type="PANTHER" id="PTHR46062">
    <property type="entry name" value="STEROL REGULATORY ELEMENT-BINDING PROTEIN"/>
    <property type="match status" value="1"/>
</dbReference>
<protein>
    <recommendedName>
        <fullName evidence="13">BHLH domain-containing protein</fullName>
    </recommendedName>
</protein>
<evidence type="ECO:0000256" key="1">
    <source>
        <dbReference type="ARBA" id="ARBA00004123"/>
    </source>
</evidence>
<dbReference type="GO" id="GO:0000981">
    <property type="term" value="F:DNA-binding transcription factor activity, RNA polymerase II-specific"/>
    <property type="evidence" value="ECO:0007669"/>
    <property type="project" value="TreeGrafter"/>
</dbReference>
<evidence type="ECO:0000256" key="2">
    <source>
        <dbReference type="ARBA" id="ARBA00004477"/>
    </source>
</evidence>
<evidence type="ECO:0000259" key="13">
    <source>
        <dbReference type="PROSITE" id="PS50888"/>
    </source>
</evidence>